<dbReference type="InterPro" id="IPR000157">
    <property type="entry name" value="TIR_dom"/>
</dbReference>
<dbReference type="InterPro" id="IPR002589">
    <property type="entry name" value="Macro_dom"/>
</dbReference>
<protein>
    <submittedName>
        <fullName evidence="4">Uncharacterized protein</fullName>
    </submittedName>
</protein>
<evidence type="ECO:0000313" key="4">
    <source>
        <dbReference type="EMBL" id="BBM85791.1"/>
    </source>
</evidence>
<dbReference type="EMBL" id="AP019860">
    <property type="protein sequence ID" value="BBM85791.1"/>
    <property type="molecule type" value="Genomic_DNA"/>
</dbReference>
<dbReference type="InterPro" id="IPR035897">
    <property type="entry name" value="Toll_tir_struct_dom_sf"/>
</dbReference>
<dbReference type="Proteomes" id="UP000326354">
    <property type="component" value="Chromosome"/>
</dbReference>
<dbReference type="AlphaFoldDB" id="A0A5S9IQM8"/>
<evidence type="ECO:0000259" key="2">
    <source>
        <dbReference type="PROSITE" id="PS50104"/>
    </source>
</evidence>
<accession>A0A5S9IQM8</accession>
<proteinExistence type="predicted"/>
<dbReference type="OrthoDB" id="650287at2"/>
<feature type="domain" description="TIR" evidence="2">
    <location>
        <begin position="212"/>
        <end position="357"/>
    </location>
</feature>
<evidence type="ECO:0000259" key="3">
    <source>
        <dbReference type="PROSITE" id="PS51154"/>
    </source>
</evidence>
<dbReference type="Gene3D" id="3.40.50.10140">
    <property type="entry name" value="Toll/interleukin-1 receptor homology (TIR) domain"/>
    <property type="match status" value="1"/>
</dbReference>
<dbReference type="Gene3D" id="3.40.220.10">
    <property type="entry name" value="Leucine Aminopeptidase, subunit E, domain 1"/>
    <property type="match status" value="1"/>
</dbReference>
<dbReference type="PROSITE" id="PS50104">
    <property type="entry name" value="TIR"/>
    <property type="match status" value="1"/>
</dbReference>
<dbReference type="InterPro" id="IPR043472">
    <property type="entry name" value="Macro_dom-like"/>
</dbReference>
<dbReference type="PANTHER" id="PTHR16253:SF0">
    <property type="entry name" value="TETRATRICOPEPTIDE REPEAT PROTEIN 22"/>
    <property type="match status" value="1"/>
</dbReference>
<organism evidence="4 5">
    <name type="scientific">Uabimicrobium amorphum</name>
    <dbReference type="NCBI Taxonomy" id="2596890"/>
    <lineage>
        <taxon>Bacteria</taxon>
        <taxon>Pseudomonadati</taxon>
        <taxon>Planctomycetota</taxon>
        <taxon>Candidatus Uabimicrobiia</taxon>
        <taxon>Candidatus Uabimicrobiales</taxon>
        <taxon>Candidatus Uabimicrobiaceae</taxon>
        <taxon>Candidatus Uabimicrobium</taxon>
    </lineage>
</organism>
<dbReference type="GO" id="GO:0007165">
    <property type="term" value="P:signal transduction"/>
    <property type="evidence" value="ECO:0007669"/>
    <property type="project" value="InterPro"/>
</dbReference>
<evidence type="ECO:0000313" key="5">
    <source>
        <dbReference type="Proteomes" id="UP000326354"/>
    </source>
</evidence>
<dbReference type="SUPFAM" id="SSF52200">
    <property type="entry name" value="Toll/Interleukin receptor TIR domain"/>
    <property type="match status" value="1"/>
</dbReference>
<dbReference type="InterPro" id="IPR042342">
    <property type="entry name" value="TTC22"/>
</dbReference>
<sequence length="403" mass="46462">MKMIDSITVYHNSQPRYIQLFHGDLSEIPKEEDVDILVVSAFPGMYDPSKGTLIAALEDKNVSVGGHALNKAVDLRESFSCWISQEIDQERCPVNFKRLLCFEPLKIRQQIAEVIGDIFQSMIAFLSNDNELKNVAMPLVSTGKRRAKVSQVLTSLVEAAAHWLSMGLPVEHLKITAFTEKDIREADRIFPELKKRYDQFTQPKTASDVSHHKYDIFVSYSHQDSEQANKIVSFLKELDSELQIFIDRRELNVGCAWQQQIYDALDSCRKVIAVYSEDYLNSKVCKEEFNIALYRDRDTEENILFPIYLYSAMLPTYMKVVQYIDCREADSEKLKDACAEIIAELKGSKLRQVRKQITYKDEQRRANSEILALLKNLQTQVDKTNERLLQLEKKVADILKEKS</sequence>
<gene>
    <name evidence="4" type="ORF">UABAM_04169</name>
</gene>
<feature type="domain" description="Macro" evidence="3">
    <location>
        <begin position="5"/>
        <end position="194"/>
    </location>
</feature>
<dbReference type="RefSeq" id="WP_151969881.1">
    <property type="nucleotide sequence ID" value="NZ_AP019860.1"/>
</dbReference>
<keyword evidence="1" id="KW-0175">Coiled coil</keyword>
<dbReference type="SMART" id="SM00255">
    <property type="entry name" value="TIR"/>
    <property type="match status" value="1"/>
</dbReference>
<reference evidence="4 5" key="1">
    <citation type="submission" date="2019-08" db="EMBL/GenBank/DDBJ databases">
        <title>Complete genome sequence of Candidatus Uab amorphum.</title>
        <authorList>
            <person name="Shiratori T."/>
            <person name="Suzuki S."/>
            <person name="Kakizawa Y."/>
            <person name="Ishida K."/>
        </authorList>
    </citation>
    <scope>NUCLEOTIDE SEQUENCE [LARGE SCALE GENOMIC DNA]</scope>
    <source>
        <strain evidence="4 5">SRT547</strain>
    </source>
</reference>
<evidence type="ECO:0000256" key="1">
    <source>
        <dbReference type="SAM" id="Coils"/>
    </source>
</evidence>
<feature type="coiled-coil region" evidence="1">
    <location>
        <begin position="360"/>
        <end position="401"/>
    </location>
</feature>
<name>A0A5S9IQM8_UABAM</name>
<dbReference type="PROSITE" id="PS51154">
    <property type="entry name" value="MACRO"/>
    <property type="match status" value="1"/>
</dbReference>
<dbReference type="KEGG" id="uam:UABAM_04169"/>
<dbReference type="Pfam" id="PF13676">
    <property type="entry name" value="TIR_2"/>
    <property type="match status" value="1"/>
</dbReference>
<keyword evidence="5" id="KW-1185">Reference proteome</keyword>
<dbReference type="PANTHER" id="PTHR16253">
    <property type="entry name" value="TETRATRICOPEPTIDE REPEAT PROTEIN 22"/>
    <property type="match status" value="1"/>
</dbReference>